<organism evidence="2 3">
    <name type="scientific">Olea europaea subsp. europaea</name>
    <dbReference type="NCBI Taxonomy" id="158383"/>
    <lineage>
        <taxon>Eukaryota</taxon>
        <taxon>Viridiplantae</taxon>
        <taxon>Streptophyta</taxon>
        <taxon>Embryophyta</taxon>
        <taxon>Tracheophyta</taxon>
        <taxon>Spermatophyta</taxon>
        <taxon>Magnoliopsida</taxon>
        <taxon>eudicotyledons</taxon>
        <taxon>Gunneridae</taxon>
        <taxon>Pentapetalae</taxon>
        <taxon>asterids</taxon>
        <taxon>lamiids</taxon>
        <taxon>Lamiales</taxon>
        <taxon>Oleaceae</taxon>
        <taxon>Oleeae</taxon>
        <taxon>Olea</taxon>
    </lineage>
</organism>
<proteinExistence type="predicted"/>
<dbReference type="AlphaFoldDB" id="A0A8S0TI71"/>
<dbReference type="Gramene" id="OE9A082556T1">
    <property type="protein sequence ID" value="OE9A082556C1"/>
    <property type="gene ID" value="OE9A082556"/>
</dbReference>
<keyword evidence="1" id="KW-1133">Transmembrane helix</keyword>
<protein>
    <submittedName>
        <fullName evidence="2">Anoctamin At1g73020</fullName>
    </submittedName>
</protein>
<name>A0A8S0TI71_OLEEU</name>
<dbReference type="EMBL" id="CACTIH010006125">
    <property type="protein sequence ID" value="CAA3004201.1"/>
    <property type="molecule type" value="Genomic_DNA"/>
</dbReference>
<dbReference type="OrthoDB" id="296386at2759"/>
<reference evidence="2 3" key="1">
    <citation type="submission" date="2019-12" db="EMBL/GenBank/DDBJ databases">
        <authorList>
            <person name="Alioto T."/>
            <person name="Alioto T."/>
            <person name="Gomez Garrido J."/>
        </authorList>
    </citation>
    <scope>NUCLEOTIDE SEQUENCE [LARGE SCALE GENOMIC DNA]</scope>
</reference>
<evidence type="ECO:0000313" key="3">
    <source>
        <dbReference type="Proteomes" id="UP000594638"/>
    </source>
</evidence>
<accession>A0A8S0TI71</accession>
<keyword evidence="3" id="KW-1185">Reference proteome</keyword>
<feature type="transmembrane region" description="Helical" evidence="1">
    <location>
        <begin position="58"/>
        <end position="79"/>
    </location>
</feature>
<keyword evidence="1" id="KW-0812">Transmembrane</keyword>
<keyword evidence="1" id="KW-0472">Membrane</keyword>
<dbReference type="Proteomes" id="UP000594638">
    <property type="component" value="Unassembled WGS sequence"/>
</dbReference>
<evidence type="ECO:0000313" key="2">
    <source>
        <dbReference type="EMBL" id="CAA3004201.1"/>
    </source>
</evidence>
<evidence type="ECO:0000256" key="1">
    <source>
        <dbReference type="SAM" id="Phobius"/>
    </source>
</evidence>
<gene>
    <name evidence="2" type="ORF">OLEA9_A082556</name>
</gene>
<sequence length="86" mass="9886">MSGNEREEEIVFEICVVVPKKSEKQGDESSLDCVEVLADEFKKGGLIVERVIGLQNEFIKVCPILFFLSSLLIWIYVVYWELIALF</sequence>
<comment type="caution">
    <text evidence="2">The sequence shown here is derived from an EMBL/GenBank/DDBJ whole genome shotgun (WGS) entry which is preliminary data.</text>
</comment>